<dbReference type="GO" id="GO:0008311">
    <property type="term" value="F:double-stranded DNA 3'-5' DNA exonuclease activity"/>
    <property type="evidence" value="ECO:0007669"/>
    <property type="project" value="TreeGrafter"/>
</dbReference>
<dbReference type="Pfam" id="PF03372">
    <property type="entry name" value="Exo_endo_phos"/>
    <property type="match status" value="1"/>
</dbReference>
<dbReference type="GO" id="GO:0003906">
    <property type="term" value="F:DNA-(apurinic or apyrimidinic site) endonuclease activity"/>
    <property type="evidence" value="ECO:0007669"/>
    <property type="project" value="TreeGrafter"/>
</dbReference>
<dbReference type="Proteomes" id="UP001165190">
    <property type="component" value="Unassembled WGS sequence"/>
</dbReference>
<name>A0A9W7MY19_HIBTR</name>
<accession>A0A9W7MY19</accession>
<dbReference type="Gene3D" id="3.60.10.10">
    <property type="entry name" value="Endonuclease/exonuclease/phosphatase"/>
    <property type="match status" value="1"/>
</dbReference>
<evidence type="ECO:0000256" key="1">
    <source>
        <dbReference type="ARBA" id="ARBA00001946"/>
    </source>
</evidence>
<keyword evidence="8" id="KW-1185">Reference proteome</keyword>
<dbReference type="GO" id="GO:0046872">
    <property type="term" value="F:metal ion binding"/>
    <property type="evidence" value="ECO:0007669"/>
    <property type="project" value="UniProtKB-KW"/>
</dbReference>
<evidence type="ECO:0000259" key="6">
    <source>
        <dbReference type="Pfam" id="PF03372"/>
    </source>
</evidence>
<evidence type="ECO:0000313" key="7">
    <source>
        <dbReference type="EMBL" id="GMJ16046.1"/>
    </source>
</evidence>
<evidence type="ECO:0000256" key="5">
    <source>
        <dbReference type="ARBA" id="ARBA00022842"/>
    </source>
</evidence>
<dbReference type="InterPro" id="IPR036691">
    <property type="entry name" value="Endo/exonu/phosph_ase_sf"/>
</dbReference>
<dbReference type="GO" id="GO:0005634">
    <property type="term" value="C:nucleus"/>
    <property type="evidence" value="ECO:0007669"/>
    <property type="project" value="TreeGrafter"/>
</dbReference>
<dbReference type="PANTHER" id="PTHR22748">
    <property type="entry name" value="AP ENDONUCLEASE"/>
    <property type="match status" value="1"/>
</dbReference>
<dbReference type="SUPFAM" id="SSF56219">
    <property type="entry name" value="DNase I-like"/>
    <property type="match status" value="1"/>
</dbReference>
<reference evidence="7" key="1">
    <citation type="submission" date="2023-05" db="EMBL/GenBank/DDBJ databases">
        <title>Genome and transcriptome analyses reveal genes involved in the formation of fine ridges on petal epidermal cells in Hibiscus trionum.</title>
        <authorList>
            <person name="Koshimizu S."/>
            <person name="Masuda S."/>
            <person name="Ishii T."/>
            <person name="Shirasu K."/>
            <person name="Hoshino A."/>
            <person name="Arita M."/>
        </authorList>
    </citation>
    <scope>NUCLEOTIDE SEQUENCE</scope>
    <source>
        <strain evidence="7">Hamamatsu line</strain>
    </source>
</reference>
<dbReference type="AlphaFoldDB" id="A0A9W7MY19"/>
<proteinExistence type="inferred from homology"/>
<evidence type="ECO:0000256" key="3">
    <source>
        <dbReference type="ARBA" id="ARBA00022723"/>
    </source>
</evidence>
<dbReference type="InterPro" id="IPR005135">
    <property type="entry name" value="Endo/exonuclease/phosphatase"/>
</dbReference>
<keyword evidence="5" id="KW-0460">Magnesium</keyword>
<keyword evidence="3" id="KW-0479">Metal-binding</keyword>
<dbReference type="InterPro" id="IPR004808">
    <property type="entry name" value="AP_endonuc_1"/>
</dbReference>
<dbReference type="OrthoDB" id="1881450at2759"/>
<dbReference type="PANTHER" id="PTHR22748:SF11">
    <property type="entry name" value="OS07G0184032 PROTEIN"/>
    <property type="match status" value="1"/>
</dbReference>
<keyword evidence="4" id="KW-0378">Hydrolase</keyword>
<comment type="cofactor">
    <cofactor evidence="1">
        <name>Mg(2+)</name>
        <dbReference type="ChEBI" id="CHEBI:18420"/>
    </cofactor>
</comment>
<evidence type="ECO:0000256" key="4">
    <source>
        <dbReference type="ARBA" id="ARBA00022801"/>
    </source>
</evidence>
<dbReference type="GO" id="GO:0006284">
    <property type="term" value="P:base-excision repair"/>
    <property type="evidence" value="ECO:0007669"/>
    <property type="project" value="TreeGrafter"/>
</dbReference>
<evidence type="ECO:0000256" key="2">
    <source>
        <dbReference type="ARBA" id="ARBA00007092"/>
    </source>
</evidence>
<organism evidence="7 8">
    <name type="scientific">Hibiscus trionum</name>
    <name type="common">Flower of an hour</name>
    <dbReference type="NCBI Taxonomy" id="183268"/>
    <lineage>
        <taxon>Eukaryota</taxon>
        <taxon>Viridiplantae</taxon>
        <taxon>Streptophyta</taxon>
        <taxon>Embryophyta</taxon>
        <taxon>Tracheophyta</taxon>
        <taxon>Spermatophyta</taxon>
        <taxon>Magnoliopsida</taxon>
        <taxon>eudicotyledons</taxon>
        <taxon>Gunneridae</taxon>
        <taxon>Pentapetalae</taxon>
        <taxon>rosids</taxon>
        <taxon>malvids</taxon>
        <taxon>Malvales</taxon>
        <taxon>Malvaceae</taxon>
        <taxon>Malvoideae</taxon>
        <taxon>Hibiscus</taxon>
    </lineage>
</organism>
<evidence type="ECO:0000313" key="8">
    <source>
        <dbReference type="Proteomes" id="UP001165190"/>
    </source>
</evidence>
<sequence length="196" mass="22090">MDLSLITWNVRGLRRKEKKKAIRDLSRRYKTKMIFVQETKMETIQRREVKRLWGSDSFNYEFAAANGSAGGLLCIWDDSVFTVSDTVVKDRFVALIGVWQQSKVRCGFLNLYGPSVDNEKASFLAEVLAFLKSWQIPWCVGGDFNVFLSSEEKIGFTLNKSLLNLFNQFVNEAGLIDLPLVGGNSHGATIGIPLLT</sequence>
<gene>
    <name evidence="7" type="ORF">HRI_005273800</name>
</gene>
<dbReference type="GO" id="GO:0008081">
    <property type="term" value="F:phosphoric diester hydrolase activity"/>
    <property type="evidence" value="ECO:0007669"/>
    <property type="project" value="TreeGrafter"/>
</dbReference>
<protein>
    <recommendedName>
        <fullName evidence="6">Endonuclease/exonuclease/phosphatase domain-containing protein</fullName>
    </recommendedName>
</protein>
<dbReference type="EMBL" id="BSYR01000097">
    <property type="protein sequence ID" value="GMJ16046.1"/>
    <property type="molecule type" value="Genomic_DNA"/>
</dbReference>
<feature type="domain" description="Endonuclease/exonuclease/phosphatase" evidence="6">
    <location>
        <begin position="6"/>
        <end position="163"/>
    </location>
</feature>
<comment type="caution">
    <text evidence="7">The sequence shown here is derived from an EMBL/GenBank/DDBJ whole genome shotgun (WGS) entry which is preliminary data.</text>
</comment>
<comment type="similarity">
    <text evidence="2">Belongs to the DNA repair enzymes AP/ExoA family.</text>
</comment>